<dbReference type="GO" id="GO:0005886">
    <property type="term" value="C:plasma membrane"/>
    <property type="evidence" value="ECO:0007669"/>
    <property type="project" value="UniProtKB-SubCell"/>
</dbReference>
<proteinExistence type="predicted"/>
<evidence type="ECO:0000313" key="11">
    <source>
        <dbReference type="Proteomes" id="UP000028123"/>
    </source>
</evidence>
<dbReference type="eggNOG" id="COG2814">
    <property type="taxonomic scope" value="Bacteria"/>
</dbReference>
<feature type="transmembrane region" description="Helical" evidence="8">
    <location>
        <begin position="99"/>
        <end position="124"/>
    </location>
</feature>
<keyword evidence="3" id="KW-1003">Cell membrane</keyword>
<feature type="transmembrane region" description="Helical" evidence="8">
    <location>
        <begin position="332"/>
        <end position="354"/>
    </location>
</feature>
<dbReference type="InterPro" id="IPR036259">
    <property type="entry name" value="MFS_trans_sf"/>
</dbReference>
<dbReference type="RefSeq" id="WP_036688043.1">
    <property type="nucleotide sequence ID" value="NZ_JNVM01000021.1"/>
</dbReference>
<comment type="subcellular location">
    <subcellularLocation>
        <location evidence="1">Cell membrane</location>
        <topology evidence="1">Multi-pass membrane protein</topology>
    </subcellularLocation>
</comment>
<feature type="transmembrane region" description="Helical" evidence="8">
    <location>
        <begin position="72"/>
        <end position="93"/>
    </location>
</feature>
<dbReference type="PROSITE" id="PS50850">
    <property type="entry name" value="MFS"/>
    <property type="match status" value="1"/>
</dbReference>
<dbReference type="Proteomes" id="UP000028123">
    <property type="component" value="Unassembled WGS sequence"/>
</dbReference>
<feature type="transmembrane region" description="Helical" evidence="8">
    <location>
        <begin position="280"/>
        <end position="300"/>
    </location>
</feature>
<sequence length="429" mass="46399">MWKNRNVWIVLAGEFIAGLGLWMSIIANLEFMQQKVPSDFNKSLILFAGLLAGVLFGPLAGRVIDTTSKKKVLLISGAGRLVSVSFMFVALYFDSIWWMVLFAVTLQISAAFYFPALQSVIPLIVKERELLALNGVHMNAGTIARILGTTLAGLMLTVMSLQGLYVASFVAYVALLASTAFLNVPEPDLQRAKGADEGAAAVSGGEPEQAENGRRGSDPAGQALPAEQSGFKALLPLLRSEPIVLTVLWLTLVPTLFIGGFNLMVINISELQHDAQVKGLLYAVEGISFILAGFLVKWMADRGGLMNRLFLFAAIVAAAQCLLFFADSKLCALLSFGLFGLAAGGFFPAAATLFQKQIPKAYHGRFFSFRSMLDRVVFQVVLLSTGLLLDLIGLQLMVLVYGVLSFLLVAIFAVREARSAKKDRAEASF</sequence>
<dbReference type="Pfam" id="PF07690">
    <property type="entry name" value="MFS_1"/>
    <property type="match status" value="1"/>
</dbReference>
<evidence type="ECO:0000259" key="9">
    <source>
        <dbReference type="PROSITE" id="PS50850"/>
    </source>
</evidence>
<keyword evidence="11" id="KW-1185">Reference proteome</keyword>
<reference evidence="10 11" key="1">
    <citation type="submission" date="2014-06" db="EMBL/GenBank/DDBJ databases">
        <title>Draft genome sequence of Paenibacillus sp. MSt1.</title>
        <authorList>
            <person name="Aw Y.K."/>
            <person name="Ong K.S."/>
            <person name="Gan H.M."/>
            <person name="Lee S.M."/>
        </authorList>
    </citation>
    <scope>NUCLEOTIDE SEQUENCE [LARGE SCALE GENOMIC DNA]</scope>
    <source>
        <strain evidence="10 11">MSt1</strain>
    </source>
</reference>
<organism evidence="10 11">
    <name type="scientific">Paenibacillus tyrfis</name>
    <dbReference type="NCBI Taxonomy" id="1501230"/>
    <lineage>
        <taxon>Bacteria</taxon>
        <taxon>Bacillati</taxon>
        <taxon>Bacillota</taxon>
        <taxon>Bacilli</taxon>
        <taxon>Bacillales</taxon>
        <taxon>Paenibacillaceae</taxon>
        <taxon>Paenibacillus</taxon>
    </lineage>
</organism>
<evidence type="ECO:0000256" key="5">
    <source>
        <dbReference type="ARBA" id="ARBA00022989"/>
    </source>
</evidence>
<dbReference type="AlphaFoldDB" id="A0A081NYL4"/>
<evidence type="ECO:0000256" key="6">
    <source>
        <dbReference type="ARBA" id="ARBA00023136"/>
    </source>
</evidence>
<feature type="transmembrane region" description="Helical" evidence="8">
    <location>
        <begin position="7"/>
        <end position="31"/>
    </location>
</feature>
<name>A0A081NYL4_9BACL</name>
<dbReference type="OrthoDB" id="2381825at2"/>
<feature type="transmembrane region" description="Helical" evidence="8">
    <location>
        <begin position="398"/>
        <end position="414"/>
    </location>
</feature>
<comment type="caution">
    <text evidence="10">The sequence shown here is derived from an EMBL/GenBank/DDBJ whole genome shotgun (WGS) entry which is preliminary data.</text>
</comment>
<feature type="transmembrane region" description="Helical" evidence="8">
    <location>
        <begin position="309"/>
        <end position="326"/>
    </location>
</feature>
<dbReference type="InterPro" id="IPR020846">
    <property type="entry name" value="MFS_dom"/>
</dbReference>
<dbReference type="CDD" id="cd06173">
    <property type="entry name" value="MFS_MefA_like"/>
    <property type="match status" value="1"/>
</dbReference>
<keyword evidence="2" id="KW-0813">Transport</keyword>
<feature type="region of interest" description="Disordered" evidence="7">
    <location>
        <begin position="195"/>
        <end position="222"/>
    </location>
</feature>
<dbReference type="EMBL" id="JNVM01000021">
    <property type="protein sequence ID" value="KEQ23537.1"/>
    <property type="molecule type" value="Genomic_DNA"/>
</dbReference>
<dbReference type="GO" id="GO:0022857">
    <property type="term" value="F:transmembrane transporter activity"/>
    <property type="evidence" value="ECO:0007669"/>
    <property type="project" value="InterPro"/>
</dbReference>
<feature type="transmembrane region" description="Helical" evidence="8">
    <location>
        <begin position="43"/>
        <end position="60"/>
    </location>
</feature>
<dbReference type="InterPro" id="IPR011701">
    <property type="entry name" value="MFS"/>
</dbReference>
<feature type="transmembrane region" description="Helical" evidence="8">
    <location>
        <begin position="375"/>
        <end position="392"/>
    </location>
</feature>
<keyword evidence="6 8" id="KW-0472">Membrane</keyword>
<evidence type="ECO:0000256" key="8">
    <source>
        <dbReference type="SAM" id="Phobius"/>
    </source>
</evidence>
<evidence type="ECO:0000313" key="10">
    <source>
        <dbReference type="EMBL" id="KEQ23537.1"/>
    </source>
</evidence>
<accession>A0A081NYL4</accession>
<evidence type="ECO:0000256" key="7">
    <source>
        <dbReference type="SAM" id="MobiDB-lite"/>
    </source>
</evidence>
<protein>
    <submittedName>
        <fullName evidence="10">Macrolide transporter</fullName>
    </submittedName>
</protein>
<keyword evidence="5 8" id="KW-1133">Transmembrane helix</keyword>
<evidence type="ECO:0000256" key="2">
    <source>
        <dbReference type="ARBA" id="ARBA00022448"/>
    </source>
</evidence>
<evidence type="ECO:0000256" key="1">
    <source>
        <dbReference type="ARBA" id="ARBA00004651"/>
    </source>
</evidence>
<feature type="transmembrane region" description="Helical" evidence="8">
    <location>
        <begin position="164"/>
        <end position="184"/>
    </location>
</feature>
<dbReference type="PANTHER" id="PTHR43266:SF7">
    <property type="entry name" value="TRANSPORTER, PUTATIVE-RELATED"/>
    <property type="match status" value="1"/>
</dbReference>
<dbReference type="SUPFAM" id="SSF103473">
    <property type="entry name" value="MFS general substrate transporter"/>
    <property type="match status" value="1"/>
</dbReference>
<dbReference type="PANTHER" id="PTHR43266">
    <property type="entry name" value="MACROLIDE-EFFLUX PROTEIN"/>
    <property type="match status" value="1"/>
</dbReference>
<evidence type="ECO:0000256" key="4">
    <source>
        <dbReference type="ARBA" id="ARBA00022692"/>
    </source>
</evidence>
<gene>
    <name evidence="10" type="ORF">ET33_15515</name>
</gene>
<feature type="transmembrane region" description="Helical" evidence="8">
    <location>
        <begin position="136"/>
        <end position="158"/>
    </location>
</feature>
<feature type="domain" description="Major facilitator superfamily (MFS) profile" evidence="9">
    <location>
        <begin position="6"/>
        <end position="418"/>
    </location>
</feature>
<keyword evidence="4 8" id="KW-0812">Transmembrane</keyword>
<evidence type="ECO:0000256" key="3">
    <source>
        <dbReference type="ARBA" id="ARBA00022475"/>
    </source>
</evidence>
<dbReference type="Gene3D" id="1.20.1250.20">
    <property type="entry name" value="MFS general substrate transporter like domains"/>
    <property type="match status" value="1"/>
</dbReference>
<feature type="transmembrane region" description="Helical" evidence="8">
    <location>
        <begin position="243"/>
        <end position="268"/>
    </location>
</feature>